<dbReference type="Gene3D" id="2.40.50.140">
    <property type="entry name" value="Nucleic acid-binding proteins"/>
    <property type="match status" value="2"/>
</dbReference>
<evidence type="ECO:0000256" key="9">
    <source>
        <dbReference type="ARBA" id="ARBA00023242"/>
    </source>
</evidence>
<evidence type="ECO:0000256" key="4">
    <source>
        <dbReference type="ARBA" id="ARBA00022705"/>
    </source>
</evidence>
<evidence type="ECO:0000313" key="13">
    <source>
        <dbReference type="EMBL" id="VDP61883.1"/>
    </source>
</evidence>
<sequence>MSSQSYSPRMHHLSVITTKLVSLDLSIGFQIVRAGGLKSEQPPTVAKPATITSHSVEPEQKTPPKSSGPFSGGQPSTPGTPGCGLPRVFPIQSLNPYQNRWTIRARVSQKSAIRTWSKQGRDGKLFNFTLVDESGEIRVTGFNAEVDKFYDMIEVNKVYYVSRANLKAANKQFNTTNNDYEMTLHSDSQVLPCEDSDTSSLPETHFNFISIGKLDTQSPGSFVDIVGVVHECGEAQTITAKASQRELRKRELGLVDSSNCLVRLTLWGEEAENFDGASHPVIVIKAAKISDFNGSWSPCAPLVWNQGFHTRLGESCISINPIRAPDIRSSSSQFRKQHSCRNNAVIRTSLAVAIYA</sequence>
<feature type="domain" description="OB" evidence="11">
    <location>
        <begin position="101"/>
        <end position="181"/>
    </location>
</feature>
<feature type="domain" description="Replication protein A OB" evidence="12">
    <location>
        <begin position="211"/>
        <end position="294"/>
    </location>
</feature>
<gene>
    <name evidence="13" type="ORF">SCUD_LOCUS16613</name>
</gene>
<dbReference type="InterPro" id="IPR031657">
    <property type="entry name" value="REPA_OB_2"/>
</dbReference>
<evidence type="ECO:0000256" key="10">
    <source>
        <dbReference type="SAM" id="MobiDB-lite"/>
    </source>
</evidence>
<evidence type="ECO:0000256" key="6">
    <source>
        <dbReference type="ARBA" id="ARBA00022771"/>
    </source>
</evidence>
<dbReference type="EMBL" id="UZAK01038867">
    <property type="protein sequence ID" value="VDP61883.1"/>
    <property type="molecule type" value="Genomic_DNA"/>
</dbReference>
<evidence type="ECO:0000256" key="2">
    <source>
        <dbReference type="ARBA" id="ARBA00005690"/>
    </source>
</evidence>
<evidence type="ECO:0000313" key="14">
    <source>
        <dbReference type="Proteomes" id="UP000279833"/>
    </source>
</evidence>
<dbReference type="GO" id="GO:0003677">
    <property type="term" value="F:DNA binding"/>
    <property type="evidence" value="ECO:0007669"/>
    <property type="project" value="UniProtKB-KW"/>
</dbReference>
<dbReference type="CDD" id="cd04474">
    <property type="entry name" value="RPA1_DBD_A"/>
    <property type="match status" value="1"/>
</dbReference>
<dbReference type="FunFam" id="2.40.50.140:FF:000064">
    <property type="entry name" value="Replication protein A subunit"/>
    <property type="match status" value="1"/>
</dbReference>
<dbReference type="STRING" id="6186.A0A183KNI4"/>
<dbReference type="PANTHER" id="PTHR47165">
    <property type="entry name" value="OS03G0429900 PROTEIN"/>
    <property type="match status" value="1"/>
</dbReference>
<keyword evidence="7" id="KW-0862">Zinc</keyword>
<evidence type="ECO:0000256" key="5">
    <source>
        <dbReference type="ARBA" id="ARBA00022723"/>
    </source>
</evidence>
<keyword evidence="9" id="KW-0539">Nucleus</keyword>
<feature type="region of interest" description="Disordered" evidence="10">
    <location>
        <begin position="38"/>
        <end position="85"/>
    </location>
</feature>
<keyword evidence="8" id="KW-0238">DNA-binding</keyword>
<organism evidence="15">
    <name type="scientific">Schistosoma curassoni</name>
    <dbReference type="NCBI Taxonomy" id="6186"/>
    <lineage>
        <taxon>Eukaryota</taxon>
        <taxon>Metazoa</taxon>
        <taxon>Spiralia</taxon>
        <taxon>Lophotrochozoa</taxon>
        <taxon>Platyhelminthes</taxon>
        <taxon>Trematoda</taxon>
        <taxon>Digenea</taxon>
        <taxon>Strigeidida</taxon>
        <taxon>Schistosomatoidea</taxon>
        <taxon>Schistosomatidae</taxon>
        <taxon>Schistosoma</taxon>
    </lineage>
</organism>
<reference evidence="15" key="1">
    <citation type="submission" date="2016-06" db="UniProtKB">
        <authorList>
            <consortium name="WormBaseParasite"/>
        </authorList>
    </citation>
    <scope>IDENTIFICATION</scope>
</reference>
<evidence type="ECO:0000256" key="1">
    <source>
        <dbReference type="ARBA" id="ARBA00004123"/>
    </source>
</evidence>
<dbReference type="GO" id="GO:0008270">
    <property type="term" value="F:zinc ion binding"/>
    <property type="evidence" value="ECO:0007669"/>
    <property type="project" value="UniProtKB-KW"/>
</dbReference>
<proteinExistence type="inferred from homology"/>
<dbReference type="Pfam" id="PF16900">
    <property type="entry name" value="REPA_OB_2"/>
    <property type="match status" value="1"/>
</dbReference>
<evidence type="ECO:0000259" key="11">
    <source>
        <dbReference type="Pfam" id="PF01336"/>
    </source>
</evidence>
<dbReference type="FunFam" id="2.40.50.140:FF:000041">
    <property type="entry name" value="Replication protein A subunit"/>
    <property type="match status" value="1"/>
</dbReference>
<evidence type="ECO:0000259" key="12">
    <source>
        <dbReference type="Pfam" id="PF16900"/>
    </source>
</evidence>
<dbReference type="GO" id="GO:0005634">
    <property type="term" value="C:nucleus"/>
    <property type="evidence" value="ECO:0007669"/>
    <property type="project" value="UniProtKB-SubCell"/>
</dbReference>
<reference evidence="13 14" key="2">
    <citation type="submission" date="2018-11" db="EMBL/GenBank/DDBJ databases">
        <authorList>
            <consortium name="Pathogen Informatics"/>
        </authorList>
    </citation>
    <scope>NUCLEOTIDE SEQUENCE [LARGE SCALE GENOMIC DNA]</scope>
    <source>
        <strain evidence="13">Dakar</strain>
        <strain evidence="14">Dakar, Senegal</strain>
    </source>
</reference>
<dbReference type="Pfam" id="PF01336">
    <property type="entry name" value="tRNA_anti-codon"/>
    <property type="match status" value="1"/>
</dbReference>
<keyword evidence="6" id="KW-0863">Zinc-finger</keyword>
<protein>
    <recommendedName>
        <fullName evidence="3">Replication protein A 70 kDa DNA-binding subunit</fullName>
    </recommendedName>
</protein>
<dbReference type="PANTHER" id="PTHR47165:SF4">
    <property type="entry name" value="OS03G0429900 PROTEIN"/>
    <property type="match status" value="1"/>
</dbReference>
<keyword evidence="14" id="KW-1185">Reference proteome</keyword>
<dbReference type="SUPFAM" id="SSF50249">
    <property type="entry name" value="Nucleic acid-binding proteins"/>
    <property type="match status" value="2"/>
</dbReference>
<dbReference type="WBParaSite" id="SCUD_0001661601-mRNA-1">
    <property type="protein sequence ID" value="SCUD_0001661601-mRNA-1"/>
    <property type="gene ID" value="SCUD_0001661601"/>
</dbReference>
<name>A0A183KNI4_9TREM</name>
<dbReference type="InterPro" id="IPR004365">
    <property type="entry name" value="NA-bd_OB_tRNA"/>
</dbReference>
<accession>A0A183KNI4</accession>
<comment type="similarity">
    <text evidence="2">Belongs to the replication factor A protein 1 family.</text>
</comment>
<dbReference type="Proteomes" id="UP000279833">
    <property type="component" value="Unassembled WGS sequence"/>
</dbReference>
<evidence type="ECO:0000256" key="3">
    <source>
        <dbReference type="ARBA" id="ARBA00019850"/>
    </source>
</evidence>
<dbReference type="GO" id="GO:0006260">
    <property type="term" value="P:DNA replication"/>
    <property type="evidence" value="ECO:0007669"/>
    <property type="project" value="UniProtKB-KW"/>
</dbReference>
<dbReference type="AlphaFoldDB" id="A0A183KNI4"/>
<comment type="subcellular location">
    <subcellularLocation>
        <location evidence="1">Nucleus</location>
    </subcellularLocation>
</comment>
<evidence type="ECO:0000256" key="8">
    <source>
        <dbReference type="ARBA" id="ARBA00023125"/>
    </source>
</evidence>
<keyword evidence="4" id="KW-0235">DNA replication</keyword>
<dbReference type="CDD" id="cd04475">
    <property type="entry name" value="RPA1_DBD_B"/>
    <property type="match status" value="1"/>
</dbReference>
<keyword evidence="5" id="KW-0479">Metal-binding</keyword>
<evidence type="ECO:0000313" key="15">
    <source>
        <dbReference type="WBParaSite" id="SCUD_0001661601-mRNA-1"/>
    </source>
</evidence>
<evidence type="ECO:0000256" key="7">
    <source>
        <dbReference type="ARBA" id="ARBA00022833"/>
    </source>
</evidence>
<dbReference type="InterPro" id="IPR012340">
    <property type="entry name" value="NA-bd_OB-fold"/>
</dbReference>
<feature type="compositionally biased region" description="Low complexity" evidence="10">
    <location>
        <begin position="63"/>
        <end position="84"/>
    </location>
</feature>